<dbReference type="RefSeq" id="WP_090022661.1">
    <property type="nucleotide sequence ID" value="NZ_FNCE01000025.1"/>
</dbReference>
<dbReference type="Pfam" id="PF11146">
    <property type="entry name" value="DUF2905"/>
    <property type="match status" value="1"/>
</dbReference>
<sequence length="66" mass="7350">MARFLIIVGLILVAAGVLWPLIQKFGLGRLPGDIRIERESFTLYLPLGTSLLISIVVSLILWFLGR</sequence>
<proteinExistence type="predicted"/>
<dbReference type="InterPro" id="IPR021320">
    <property type="entry name" value="DUF2905"/>
</dbReference>
<accession>A0A1G7VA54</accession>
<dbReference type="Proteomes" id="UP000199415">
    <property type="component" value="Unassembled WGS sequence"/>
</dbReference>
<keyword evidence="1" id="KW-1133">Transmembrane helix</keyword>
<evidence type="ECO:0000313" key="2">
    <source>
        <dbReference type="EMBL" id="SDG56676.1"/>
    </source>
</evidence>
<gene>
    <name evidence="2" type="ORF">SAMN05216241_1255</name>
</gene>
<dbReference type="PANTHER" id="PTHR36443:SF1">
    <property type="entry name" value="BSR5223 PROTEIN"/>
    <property type="match status" value="1"/>
</dbReference>
<feature type="transmembrane region" description="Helical" evidence="1">
    <location>
        <begin position="44"/>
        <end position="64"/>
    </location>
</feature>
<protein>
    <recommendedName>
        <fullName evidence="4">DUF2905 domain-containing protein</fullName>
    </recommendedName>
</protein>
<evidence type="ECO:0000256" key="1">
    <source>
        <dbReference type="SAM" id="Phobius"/>
    </source>
</evidence>
<evidence type="ECO:0008006" key="4">
    <source>
        <dbReference type="Google" id="ProtNLM"/>
    </source>
</evidence>
<reference evidence="2 3" key="1">
    <citation type="submission" date="2016-10" db="EMBL/GenBank/DDBJ databases">
        <authorList>
            <person name="de Groot N.N."/>
        </authorList>
    </citation>
    <scope>NUCLEOTIDE SEQUENCE [LARGE SCALE GENOMIC DNA]</scope>
    <source>
        <strain evidence="2 3">DSM 25584</strain>
    </source>
</reference>
<keyword evidence="1" id="KW-0812">Transmembrane</keyword>
<name>A0A1G7VA54_9PROT</name>
<organism evidence="2 3">
    <name type="scientific">Limimonas halophila</name>
    <dbReference type="NCBI Taxonomy" id="1082479"/>
    <lineage>
        <taxon>Bacteria</taxon>
        <taxon>Pseudomonadati</taxon>
        <taxon>Pseudomonadota</taxon>
        <taxon>Alphaproteobacteria</taxon>
        <taxon>Rhodospirillales</taxon>
        <taxon>Rhodovibrionaceae</taxon>
        <taxon>Limimonas</taxon>
    </lineage>
</organism>
<dbReference type="AlphaFoldDB" id="A0A1G7VA54"/>
<dbReference type="STRING" id="1082479.SAMN05216241_1255"/>
<dbReference type="EMBL" id="FNCE01000025">
    <property type="protein sequence ID" value="SDG56676.1"/>
    <property type="molecule type" value="Genomic_DNA"/>
</dbReference>
<dbReference type="OrthoDB" id="9811610at2"/>
<evidence type="ECO:0000313" key="3">
    <source>
        <dbReference type="Proteomes" id="UP000199415"/>
    </source>
</evidence>
<keyword evidence="1" id="KW-0472">Membrane</keyword>
<keyword evidence="3" id="KW-1185">Reference proteome</keyword>
<dbReference type="PANTHER" id="PTHR36443">
    <property type="entry name" value="BSR5223 PROTEIN"/>
    <property type="match status" value="1"/>
</dbReference>